<dbReference type="GO" id="GO:0005525">
    <property type="term" value="F:GTP binding"/>
    <property type="evidence" value="ECO:0007669"/>
    <property type="project" value="UniProtKB-UniRule"/>
</dbReference>
<feature type="binding site" evidence="4">
    <location>
        <begin position="114"/>
        <end position="116"/>
    </location>
    <ligand>
        <name>GTP</name>
        <dbReference type="ChEBI" id="CHEBI:37565"/>
    </ligand>
</feature>
<dbReference type="SMART" id="SM00865">
    <property type="entry name" value="Tubulin_C"/>
    <property type="match status" value="1"/>
</dbReference>
<evidence type="ECO:0000256" key="5">
    <source>
        <dbReference type="NCBIfam" id="TIGR00065"/>
    </source>
</evidence>
<dbReference type="InterPro" id="IPR045061">
    <property type="entry name" value="FtsZ/CetZ"/>
</dbReference>
<dbReference type="InterPro" id="IPR036525">
    <property type="entry name" value="Tubulin/FtsZ_GTPase_sf"/>
</dbReference>
<reference evidence="8" key="1">
    <citation type="submission" date="2020-10" db="EMBL/GenBank/DDBJ databases">
        <authorList>
            <person name="Gilroy R."/>
        </authorList>
    </citation>
    <scope>NUCLEOTIDE SEQUENCE</scope>
    <source>
        <strain evidence="8">B1-20833</strain>
    </source>
</reference>
<evidence type="ECO:0000256" key="3">
    <source>
        <dbReference type="ARBA" id="ARBA00023134"/>
    </source>
</evidence>
<accession>A0A9D9EQY3</accession>
<dbReference type="SMART" id="SM00864">
    <property type="entry name" value="Tubulin"/>
    <property type="match status" value="1"/>
</dbReference>
<feature type="binding site" evidence="4">
    <location>
        <position position="192"/>
    </location>
    <ligand>
        <name>GTP</name>
        <dbReference type="ChEBI" id="CHEBI:37565"/>
    </ligand>
</feature>
<dbReference type="AlphaFoldDB" id="A0A9D9EQY3"/>
<sequence>MDNNYSNDMVTPTDWVPSDSIIKVIGVGGGGCNAVTYMYNQHIEGCTFIVCNTDSQSLANSNVPQKIQLGSGRGAGTNPTKGMKAAIDAQDEIEKKILGPDTEMLFITAGMGGGTGTGAAPVIAAMAKKKGILTVAVVTLPFKNEGNESMSKAIAGIHELEKNVDSLLIINNEKLYEFYGDLLIQEAFPKADQVLATAVRGVVDIIKSKGFVNVDFEDVKAVMHDSGMALLGCGTGTGEKRIEDAIKQALESPLLNDYDLTTAKNTLINITVGYNEKGLLAKELSNIDDIISRYTGDADRFKRGIVYNYDEDFGDRINITVIATGFKMNTLESQLPLKAGSMITIGPDFEYTRHEKSEDKVVELPETQPSIKIGPSTVYNVRRFDYCEDSRPALAVSPGENLAELERIPAIRRQMKHTEDAGQ</sequence>
<dbReference type="InterPro" id="IPR003008">
    <property type="entry name" value="Tubulin_FtsZ_GTPase"/>
</dbReference>
<comment type="function">
    <text evidence="4">Essential cell division protein that forms a contractile ring structure (Z ring) at the future cell division site. The regulation of the ring assembly controls the timing and the location of cell division. One of the functions of the FtsZ ring is to recruit other cell division proteins to the septum to produce a new cell wall between the dividing cells. Binds GTP and shows GTPase activity.</text>
</comment>
<feature type="domain" description="Tubulin/FtsZ 2-layer sandwich" evidence="7">
    <location>
        <begin position="212"/>
        <end position="335"/>
    </location>
</feature>
<evidence type="ECO:0000259" key="6">
    <source>
        <dbReference type="SMART" id="SM00864"/>
    </source>
</evidence>
<dbReference type="InterPro" id="IPR000158">
    <property type="entry name" value="Cell_div_FtsZ"/>
</dbReference>
<dbReference type="InterPro" id="IPR024757">
    <property type="entry name" value="FtsZ_C"/>
</dbReference>
<gene>
    <name evidence="4 8" type="primary">ftsZ</name>
    <name evidence="8" type="ORF">IAC06_06935</name>
</gene>
<comment type="subunit">
    <text evidence="4">Homodimer. Polymerizes to form a dynamic ring structure in a strictly GTP-dependent manner. Interacts directly with several other division proteins.</text>
</comment>
<keyword evidence="2 4" id="KW-0547">Nucleotide-binding</keyword>
<keyword evidence="4" id="KW-0131">Cell cycle</keyword>
<dbReference type="Gene3D" id="3.30.1330.20">
    <property type="entry name" value="Tubulin/FtsZ, C-terminal domain"/>
    <property type="match status" value="1"/>
</dbReference>
<dbReference type="InterPro" id="IPR008280">
    <property type="entry name" value="Tub_FtsZ_C"/>
</dbReference>
<dbReference type="GO" id="GO:0005737">
    <property type="term" value="C:cytoplasm"/>
    <property type="evidence" value="ECO:0007669"/>
    <property type="project" value="UniProtKB-SubCell"/>
</dbReference>
<dbReference type="GO" id="GO:0051258">
    <property type="term" value="P:protein polymerization"/>
    <property type="evidence" value="ECO:0007669"/>
    <property type="project" value="UniProtKB-UniRule"/>
</dbReference>
<dbReference type="SUPFAM" id="SSF52490">
    <property type="entry name" value="Tubulin nucleotide-binding domain-like"/>
    <property type="match status" value="1"/>
</dbReference>
<feature type="domain" description="Tubulin/FtsZ GTPase" evidence="6">
    <location>
        <begin position="21"/>
        <end position="210"/>
    </location>
</feature>
<evidence type="ECO:0000259" key="7">
    <source>
        <dbReference type="SMART" id="SM00865"/>
    </source>
</evidence>
<keyword evidence="4" id="KW-0717">Septation</keyword>
<dbReference type="GO" id="GO:0000917">
    <property type="term" value="P:division septum assembly"/>
    <property type="evidence" value="ECO:0007669"/>
    <property type="project" value="UniProtKB-KW"/>
</dbReference>
<dbReference type="PANTHER" id="PTHR30314:SF3">
    <property type="entry name" value="MITOCHONDRIAL DIVISION PROTEIN FSZA"/>
    <property type="match status" value="1"/>
</dbReference>
<dbReference type="InterPro" id="IPR037103">
    <property type="entry name" value="Tubulin/FtsZ-like_C"/>
</dbReference>
<feature type="binding site" evidence="4">
    <location>
        <position position="145"/>
    </location>
    <ligand>
        <name>GTP</name>
        <dbReference type="ChEBI" id="CHEBI:37565"/>
    </ligand>
</feature>
<keyword evidence="4 8" id="KW-0132">Cell division</keyword>
<keyword evidence="3 4" id="KW-0342">GTP-binding</keyword>
<protein>
    <recommendedName>
        <fullName evidence="4 5">Cell division protein FtsZ</fullName>
    </recommendedName>
</protein>
<dbReference type="CDD" id="cd02201">
    <property type="entry name" value="FtsZ_type1"/>
    <property type="match status" value="1"/>
</dbReference>
<dbReference type="PRINTS" id="PR00423">
    <property type="entry name" value="CELLDVISFTSZ"/>
</dbReference>
<dbReference type="HAMAP" id="MF_00909">
    <property type="entry name" value="FtsZ"/>
    <property type="match status" value="1"/>
</dbReference>
<dbReference type="Proteomes" id="UP000823661">
    <property type="component" value="Unassembled WGS sequence"/>
</dbReference>
<dbReference type="PANTHER" id="PTHR30314">
    <property type="entry name" value="CELL DIVISION PROTEIN FTSZ-RELATED"/>
    <property type="match status" value="1"/>
</dbReference>
<keyword evidence="4" id="KW-0963">Cytoplasm</keyword>
<dbReference type="EMBL" id="JADIMI010000067">
    <property type="protein sequence ID" value="MBO8452601.1"/>
    <property type="molecule type" value="Genomic_DNA"/>
</dbReference>
<dbReference type="Gene3D" id="3.40.50.1440">
    <property type="entry name" value="Tubulin/FtsZ, GTPase domain"/>
    <property type="match status" value="1"/>
</dbReference>
<dbReference type="GO" id="GO:0032153">
    <property type="term" value="C:cell division site"/>
    <property type="evidence" value="ECO:0007669"/>
    <property type="project" value="UniProtKB-UniRule"/>
</dbReference>
<evidence type="ECO:0000256" key="2">
    <source>
        <dbReference type="ARBA" id="ARBA00022741"/>
    </source>
</evidence>
<dbReference type="Pfam" id="PF00091">
    <property type="entry name" value="Tubulin"/>
    <property type="match status" value="1"/>
</dbReference>
<dbReference type="InterPro" id="IPR018316">
    <property type="entry name" value="Tubulin/FtsZ_2-layer-sand-dom"/>
</dbReference>
<proteinExistence type="inferred from homology"/>
<dbReference type="GO" id="GO:0043093">
    <property type="term" value="P:FtsZ-dependent cytokinesis"/>
    <property type="evidence" value="ECO:0007669"/>
    <property type="project" value="UniProtKB-UniRule"/>
</dbReference>
<comment type="similarity">
    <text evidence="1 4">Belongs to the FtsZ family.</text>
</comment>
<feature type="binding site" evidence="4">
    <location>
        <begin position="29"/>
        <end position="33"/>
    </location>
    <ligand>
        <name>GTP</name>
        <dbReference type="ChEBI" id="CHEBI:37565"/>
    </ligand>
</feature>
<name>A0A9D9EQY3_9BACT</name>
<comment type="caution">
    <text evidence="4">Lacks conserved residue(s) required for the propagation of feature annotation.</text>
</comment>
<evidence type="ECO:0000256" key="4">
    <source>
        <dbReference type="HAMAP-Rule" id="MF_00909"/>
    </source>
</evidence>
<dbReference type="Pfam" id="PF12327">
    <property type="entry name" value="FtsZ_C"/>
    <property type="match status" value="1"/>
</dbReference>
<evidence type="ECO:0000313" key="9">
    <source>
        <dbReference type="Proteomes" id="UP000823661"/>
    </source>
</evidence>
<dbReference type="NCBIfam" id="TIGR00065">
    <property type="entry name" value="ftsZ"/>
    <property type="match status" value="1"/>
</dbReference>
<dbReference type="SUPFAM" id="SSF55307">
    <property type="entry name" value="Tubulin C-terminal domain-like"/>
    <property type="match status" value="1"/>
</dbReference>
<dbReference type="GO" id="GO:0003924">
    <property type="term" value="F:GTPase activity"/>
    <property type="evidence" value="ECO:0007669"/>
    <property type="project" value="UniProtKB-UniRule"/>
</dbReference>
<evidence type="ECO:0000313" key="8">
    <source>
        <dbReference type="EMBL" id="MBO8452601.1"/>
    </source>
</evidence>
<reference evidence="8" key="2">
    <citation type="journal article" date="2021" name="PeerJ">
        <title>Extensive microbial diversity within the chicken gut microbiome revealed by metagenomics and culture.</title>
        <authorList>
            <person name="Gilroy R."/>
            <person name="Ravi A."/>
            <person name="Getino M."/>
            <person name="Pursley I."/>
            <person name="Horton D.L."/>
            <person name="Alikhan N.F."/>
            <person name="Baker D."/>
            <person name="Gharbi K."/>
            <person name="Hall N."/>
            <person name="Watson M."/>
            <person name="Adriaenssens E.M."/>
            <person name="Foster-Nyarko E."/>
            <person name="Jarju S."/>
            <person name="Secka A."/>
            <person name="Antonio M."/>
            <person name="Oren A."/>
            <person name="Chaudhuri R.R."/>
            <person name="La Ragione R."/>
            <person name="Hildebrand F."/>
            <person name="Pallen M.J."/>
        </authorList>
    </citation>
    <scope>NUCLEOTIDE SEQUENCE</scope>
    <source>
        <strain evidence="8">B1-20833</strain>
    </source>
</reference>
<comment type="subcellular location">
    <subcellularLocation>
        <location evidence="4">Cytoplasm</location>
    </subcellularLocation>
    <text evidence="4">Assembles at midcell at the inner surface of the cytoplasmic membrane.</text>
</comment>
<organism evidence="8 9">
    <name type="scientific">Candidatus Cryptobacteroides intestinavium</name>
    <dbReference type="NCBI Taxonomy" id="2840766"/>
    <lineage>
        <taxon>Bacteria</taxon>
        <taxon>Pseudomonadati</taxon>
        <taxon>Bacteroidota</taxon>
        <taxon>Bacteroidia</taxon>
        <taxon>Bacteroidales</taxon>
        <taxon>Candidatus Cryptobacteroides</taxon>
    </lineage>
</organism>
<evidence type="ECO:0000256" key="1">
    <source>
        <dbReference type="ARBA" id="ARBA00009690"/>
    </source>
</evidence>
<comment type="caution">
    <text evidence="8">The sequence shown here is derived from an EMBL/GenBank/DDBJ whole genome shotgun (WGS) entry which is preliminary data.</text>
</comment>